<evidence type="ECO:0000313" key="2">
    <source>
        <dbReference type="EMBL" id="MDP0589648.1"/>
    </source>
</evidence>
<feature type="compositionally biased region" description="Low complexity" evidence="1">
    <location>
        <begin position="179"/>
        <end position="189"/>
    </location>
</feature>
<dbReference type="Proteomes" id="UP001178148">
    <property type="component" value="Unassembled WGS sequence"/>
</dbReference>
<proteinExistence type="predicted"/>
<accession>A0AA90SYF4</accession>
<feature type="non-terminal residue" evidence="2">
    <location>
        <position position="1"/>
    </location>
</feature>
<feature type="compositionally biased region" description="Pro residues" evidence="1">
    <location>
        <begin position="1"/>
        <end position="11"/>
    </location>
</feature>
<evidence type="ECO:0000313" key="3">
    <source>
        <dbReference type="Proteomes" id="UP001178148"/>
    </source>
</evidence>
<gene>
    <name evidence="2" type="ORF">QS748_10845</name>
</gene>
<name>A0AA90SYF4_9GAMM</name>
<comment type="caution">
    <text evidence="2">The sequence shown here is derived from an EMBL/GenBank/DDBJ whole genome shotgun (WGS) entry which is preliminary data.</text>
</comment>
<keyword evidence="3" id="KW-1185">Reference proteome</keyword>
<sequence>TPPDGTPPDGPPSGDDKDKSGGDTSTSDGDADLLDDDVGSASRASHRDQYMKGSYRFMNQKEHKRYYGGNVKSEDNAKENMVLISFRNSGSEPVRDVIYDYKMPEGAKIISDNCSSTIGGNSSCSFVIKYDSDISVENIRVRAVAQNGESVDLVIPVNTLDKDTSTSSDKTGTLDKDTSTSSDKTSGWR</sequence>
<feature type="region of interest" description="Disordered" evidence="1">
    <location>
        <begin position="159"/>
        <end position="189"/>
    </location>
</feature>
<dbReference type="EMBL" id="JASXSV010000017">
    <property type="protein sequence ID" value="MDP0589648.1"/>
    <property type="molecule type" value="Genomic_DNA"/>
</dbReference>
<feature type="region of interest" description="Disordered" evidence="1">
    <location>
        <begin position="1"/>
        <end position="49"/>
    </location>
</feature>
<reference evidence="2 3" key="1">
    <citation type="journal article" date="2023" name="bioRxiv">
        <title>An intranuclear bacterial parasite of deep-sea mussels expresses apoptosis inhibitors acquired from its host.</title>
        <authorList>
            <person name="Gonzalez Porras M.A."/>
            <person name="Assie A."/>
            <person name="Tietjen M."/>
            <person name="Violette M."/>
            <person name="Kleiner M."/>
            <person name="Gruber-Vodicka H."/>
            <person name="Dubilier N."/>
            <person name="Leisch N."/>
        </authorList>
    </citation>
    <scope>NUCLEOTIDE SEQUENCE [LARGE SCALE GENOMIC DNA]</scope>
    <source>
        <strain evidence="2">IAP13</strain>
    </source>
</reference>
<organism evidence="2 3">
    <name type="scientific">Candidatus Endonucleibacter bathymodioli</name>
    <dbReference type="NCBI Taxonomy" id="539814"/>
    <lineage>
        <taxon>Bacteria</taxon>
        <taxon>Pseudomonadati</taxon>
        <taxon>Pseudomonadota</taxon>
        <taxon>Gammaproteobacteria</taxon>
        <taxon>Oceanospirillales</taxon>
        <taxon>Endozoicomonadaceae</taxon>
        <taxon>Candidatus Endonucleibacter</taxon>
    </lineage>
</organism>
<evidence type="ECO:0000256" key="1">
    <source>
        <dbReference type="SAM" id="MobiDB-lite"/>
    </source>
</evidence>
<dbReference type="AlphaFoldDB" id="A0AA90SYF4"/>
<feature type="compositionally biased region" description="Acidic residues" evidence="1">
    <location>
        <begin position="29"/>
        <end position="38"/>
    </location>
</feature>
<protein>
    <submittedName>
        <fullName evidence="2">Uncharacterized protein</fullName>
    </submittedName>
</protein>